<protein>
    <recommendedName>
        <fullName evidence="3">Addiction module toxin RelE</fullName>
    </recommendedName>
</protein>
<dbReference type="Proteomes" id="UP000231136">
    <property type="component" value="Unassembled WGS sequence"/>
</dbReference>
<sequence length="132" mass="15629">MSQDLVRNVNKTSQFIKSCECVGKETIEFIENWAQTVLRQQVSRNKCYFVSPNCKFEIWVAGLPNIEANKGKSGGFRLVYFYVFHNDSQDLFLDFIEHRNQIGFGKERPKEKEKFEKYIRELKKELMTSLDM</sequence>
<evidence type="ECO:0000313" key="1">
    <source>
        <dbReference type="EMBL" id="PIP85344.1"/>
    </source>
</evidence>
<dbReference type="EMBL" id="PCTR01000137">
    <property type="protein sequence ID" value="PIP85344.1"/>
    <property type="molecule type" value="Genomic_DNA"/>
</dbReference>
<reference evidence="1 2" key="1">
    <citation type="submission" date="2017-09" db="EMBL/GenBank/DDBJ databases">
        <title>Depth-based differentiation of microbial function through sediment-hosted aquifers and enrichment of novel symbionts in the deep terrestrial subsurface.</title>
        <authorList>
            <person name="Probst A.J."/>
            <person name="Ladd B."/>
            <person name="Jarett J.K."/>
            <person name="Geller-Mcgrath D.E."/>
            <person name="Sieber C.M."/>
            <person name="Emerson J.B."/>
            <person name="Anantharaman K."/>
            <person name="Thomas B.C."/>
            <person name="Malmstrom R."/>
            <person name="Stieglmeier M."/>
            <person name="Klingl A."/>
            <person name="Woyke T."/>
            <person name="Ryan C.M."/>
            <person name="Banfield J.F."/>
        </authorList>
    </citation>
    <scope>NUCLEOTIDE SEQUENCE [LARGE SCALE GENOMIC DNA]</scope>
    <source>
        <strain evidence="1">CG22_combo_CG10-13_8_21_14_all_43_12</strain>
    </source>
</reference>
<proteinExistence type="predicted"/>
<gene>
    <name evidence="1" type="ORF">COW83_04660</name>
</gene>
<comment type="caution">
    <text evidence="1">The sequence shown here is derived from an EMBL/GenBank/DDBJ whole genome shotgun (WGS) entry which is preliminary data.</text>
</comment>
<evidence type="ECO:0008006" key="3">
    <source>
        <dbReference type="Google" id="ProtNLM"/>
    </source>
</evidence>
<name>A0A2H0DTA0_9BACT</name>
<organism evidence="1 2">
    <name type="scientific">Candidatus Collierbacteria bacterium CG22_combo_CG10-13_8_21_14_all_43_12</name>
    <dbReference type="NCBI Taxonomy" id="1974537"/>
    <lineage>
        <taxon>Bacteria</taxon>
        <taxon>Candidatus Collieribacteriota</taxon>
    </lineage>
</organism>
<evidence type="ECO:0000313" key="2">
    <source>
        <dbReference type="Proteomes" id="UP000231136"/>
    </source>
</evidence>
<accession>A0A2H0DTA0</accession>
<dbReference type="AlphaFoldDB" id="A0A2H0DTA0"/>